<sequence length="90" mass="10412">MLHAKVSIHYRANALKHEKNACAILMCGDCNTRLNWEKKDVLEKHYKSRETLKCQATVKGIIENKKCAKIKKSVFVEDIVKIVMQKNIKN</sequence>
<accession>A0ABQ9GU16</accession>
<protein>
    <submittedName>
        <fullName evidence="1">Uncharacterized protein</fullName>
    </submittedName>
</protein>
<keyword evidence="2" id="KW-1185">Reference proteome</keyword>
<evidence type="ECO:0000313" key="2">
    <source>
        <dbReference type="Proteomes" id="UP001159363"/>
    </source>
</evidence>
<gene>
    <name evidence="1" type="ORF">PR048_023420</name>
</gene>
<evidence type="ECO:0000313" key="1">
    <source>
        <dbReference type="EMBL" id="KAJ8875525.1"/>
    </source>
</evidence>
<dbReference type="Proteomes" id="UP001159363">
    <property type="component" value="Chromosome 8"/>
</dbReference>
<comment type="caution">
    <text evidence="1">The sequence shown here is derived from an EMBL/GenBank/DDBJ whole genome shotgun (WGS) entry which is preliminary data.</text>
</comment>
<dbReference type="EMBL" id="JARBHB010000009">
    <property type="protein sequence ID" value="KAJ8875525.1"/>
    <property type="molecule type" value="Genomic_DNA"/>
</dbReference>
<organism evidence="1 2">
    <name type="scientific">Dryococelus australis</name>
    <dbReference type="NCBI Taxonomy" id="614101"/>
    <lineage>
        <taxon>Eukaryota</taxon>
        <taxon>Metazoa</taxon>
        <taxon>Ecdysozoa</taxon>
        <taxon>Arthropoda</taxon>
        <taxon>Hexapoda</taxon>
        <taxon>Insecta</taxon>
        <taxon>Pterygota</taxon>
        <taxon>Neoptera</taxon>
        <taxon>Polyneoptera</taxon>
        <taxon>Phasmatodea</taxon>
        <taxon>Verophasmatodea</taxon>
        <taxon>Anareolatae</taxon>
        <taxon>Phasmatidae</taxon>
        <taxon>Eurycanthinae</taxon>
        <taxon>Dryococelus</taxon>
    </lineage>
</organism>
<reference evidence="1 2" key="1">
    <citation type="submission" date="2023-02" db="EMBL/GenBank/DDBJ databases">
        <title>LHISI_Scaffold_Assembly.</title>
        <authorList>
            <person name="Stuart O.P."/>
            <person name="Cleave R."/>
            <person name="Magrath M.J.L."/>
            <person name="Mikheyev A.S."/>
        </authorList>
    </citation>
    <scope>NUCLEOTIDE SEQUENCE [LARGE SCALE GENOMIC DNA]</scope>
    <source>
        <strain evidence="1">Daus_M_001</strain>
        <tissue evidence="1">Leg muscle</tissue>
    </source>
</reference>
<proteinExistence type="predicted"/>
<name>A0ABQ9GU16_9NEOP</name>